<protein>
    <recommendedName>
        <fullName evidence="4">Tubulin--tyrosine ligase-like protein 5</fullName>
    </recommendedName>
</protein>
<feature type="compositionally biased region" description="Basic residues" evidence="6">
    <location>
        <begin position="1"/>
        <end position="15"/>
    </location>
</feature>
<dbReference type="PROSITE" id="PS51221">
    <property type="entry name" value="TTL"/>
    <property type="match status" value="1"/>
</dbReference>
<dbReference type="AlphaFoldDB" id="A0AAD1XNM0"/>
<gene>
    <name evidence="7" type="ORF">ECRASSUSDP1_LOCUS17612</name>
</gene>
<feature type="compositionally biased region" description="Polar residues" evidence="6">
    <location>
        <begin position="946"/>
        <end position="961"/>
    </location>
</feature>
<evidence type="ECO:0000313" key="8">
    <source>
        <dbReference type="Proteomes" id="UP001295684"/>
    </source>
</evidence>
<comment type="catalytic activity">
    <reaction evidence="5">
        <text>L-glutamyl-[protein] + L-glutamate + ATP = gamma-L-glutamyl-L-glutamyl-[protein] + ADP + phosphate + H(+)</text>
        <dbReference type="Rhea" id="RHEA:60144"/>
        <dbReference type="Rhea" id="RHEA-COMP:10208"/>
        <dbReference type="Rhea" id="RHEA-COMP:15517"/>
        <dbReference type="ChEBI" id="CHEBI:15378"/>
        <dbReference type="ChEBI" id="CHEBI:29973"/>
        <dbReference type="ChEBI" id="CHEBI:29985"/>
        <dbReference type="ChEBI" id="CHEBI:30616"/>
        <dbReference type="ChEBI" id="CHEBI:43474"/>
        <dbReference type="ChEBI" id="CHEBI:143622"/>
        <dbReference type="ChEBI" id="CHEBI:456216"/>
    </reaction>
    <physiologicalReaction direction="left-to-right" evidence="5">
        <dbReference type="Rhea" id="RHEA:60145"/>
    </physiologicalReaction>
</comment>
<dbReference type="GO" id="GO:0070740">
    <property type="term" value="F:tubulin-glutamic acid ligase activity"/>
    <property type="evidence" value="ECO:0007669"/>
    <property type="project" value="TreeGrafter"/>
</dbReference>
<feature type="region of interest" description="Disordered" evidence="6">
    <location>
        <begin position="1"/>
        <end position="41"/>
    </location>
</feature>
<comment type="caution">
    <text evidence="7">The sequence shown here is derived from an EMBL/GenBank/DDBJ whole genome shotgun (WGS) entry which is preliminary data.</text>
</comment>
<feature type="compositionally biased region" description="Polar residues" evidence="6">
    <location>
        <begin position="121"/>
        <end position="134"/>
    </location>
</feature>
<evidence type="ECO:0000256" key="4">
    <source>
        <dbReference type="ARBA" id="ARBA00041448"/>
    </source>
</evidence>
<evidence type="ECO:0000256" key="5">
    <source>
        <dbReference type="ARBA" id="ARBA00049274"/>
    </source>
</evidence>
<feature type="compositionally biased region" description="Basic and acidic residues" evidence="6">
    <location>
        <begin position="108"/>
        <end position="119"/>
    </location>
</feature>
<sequence>MDHNSKRVVKARGGSKQRSQAKNEEGKGDYATISANSSNSQNAALQRLNQLQRQEKKDWKGIRCECVGRPGTCTILNKKRYFPQTELQKENDRQNKMLQSIFKKLQELGSKRKKNDGARNRTISPISTANSSMSTAGTTGAKLVKAETGGYGASKYSKSPSIKPYQELLAFKPIKEHQVVSGPLSSHLYSRGMCSDYTELSYKLLKCESRLVRSTLESMGFNYTESHDWNILWIACPPKPYLFDGLNEYQKVNHFPSSYELTRKDKLCMNVLKMQERFGKKDYYIAPDTYCLPDEFADFYEDYNKMRTNEGRKPLWVVKPNASCQGKGIYLIDDVNEINLDDSCIISKYIPNPLLINGHKFDLRIYVLVTSWDPLRVYVYKEGLTRFASEEFSTSTNKKSRFIHLTNYSLNKKNSNWKTNEESDRDDFGFKWSITALCKHLEQIGIDMDLLWSKVYDVIIKALLCGEHPILNSMKRNLSFRTNCFELFGFDILFDSDLKPWLIEINLSPSLSADSPLDFKIKTNLIADTLNLVGLMKFDRKRESMNKMKNRIKGIYKGRPGYTAKTGGSNLRGLFTDDEEGGIKLCAIPKELAKLINDLDCSPELKDLINRYAGLKNKELIREIVNEYERRGNFVRIFPAPGSDEYIRFLQHQKTINKYLYKVLFSGNLISKEESPNPPEYTLNYDVPKLSSYQQVREESKKVPLTKAGISEASTSDESNKLPKIMKKKQENNKVVITEDDVLIEYVSRLIEKCTPTLTLTAAQSCQLENFISHYVWHKTFPKDASVKARLECRFSEMITRRKDLLKNVLKKELLVKDLRNKQGIKSISILVDEREKLKAGLLKKFSVKNLEEMLNSGAKGDKKRPTGKNVAREVIATLVPEGKEGIITLLEKGEDNAVQEYTISDIQQAKEMSSEIQKVITHNKPTSTLSSQPPYKFTSLCKLPRSNSSKPSTKTLNKLP</sequence>
<dbReference type="PANTHER" id="PTHR12241:SF145">
    <property type="entry name" value="TUBULIN POLYGLUTAMYLASE TTLL5"/>
    <property type="match status" value="1"/>
</dbReference>
<dbReference type="PANTHER" id="PTHR12241">
    <property type="entry name" value="TUBULIN POLYGLUTAMYLASE"/>
    <property type="match status" value="1"/>
</dbReference>
<dbReference type="Gene3D" id="3.30.470.20">
    <property type="entry name" value="ATP-grasp fold, B domain"/>
    <property type="match status" value="1"/>
</dbReference>
<keyword evidence="8" id="KW-1185">Reference proteome</keyword>
<keyword evidence="1" id="KW-0436">Ligase</keyword>
<evidence type="ECO:0000256" key="6">
    <source>
        <dbReference type="SAM" id="MobiDB-lite"/>
    </source>
</evidence>
<keyword evidence="3" id="KW-0067">ATP-binding</keyword>
<proteinExistence type="predicted"/>
<dbReference type="GO" id="GO:0015631">
    <property type="term" value="F:tubulin binding"/>
    <property type="evidence" value="ECO:0007669"/>
    <property type="project" value="TreeGrafter"/>
</dbReference>
<dbReference type="EMBL" id="CAMPGE010017785">
    <property type="protein sequence ID" value="CAI2376243.1"/>
    <property type="molecule type" value="Genomic_DNA"/>
</dbReference>
<dbReference type="GO" id="GO:0036064">
    <property type="term" value="C:ciliary basal body"/>
    <property type="evidence" value="ECO:0007669"/>
    <property type="project" value="TreeGrafter"/>
</dbReference>
<dbReference type="GO" id="GO:0005524">
    <property type="term" value="F:ATP binding"/>
    <property type="evidence" value="ECO:0007669"/>
    <property type="project" value="UniProtKB-KW"/>
</dbReference>
<evidence type="ECO:0000256" key="3">
    <source>
        <dbReference type="ARBA" id="ARBA00022840"/>
    </source>
</evidence>
<dbReference type="GO" id="GO:0000226">
    <property type="term" value="P:microtubule cytoskeleton organization"/>
    <property type="evidence" value="ECO:0007669"/>
    <property type="project" value="TreeGrafter"/>
</dbReference>
<feature type="region of interest" description="Disordered" evidence="6">
    <location>
        <begin position="941"/>
        <end position="961"/>
    </location>
</feature>
<evidence type="ECO:0000256" key="2">
    <source>
        <dbReference type="ARBA" id="ARBA00022741"/>
    </source>
</evidence>
<dbReference type="Proteomes" id="UP001295684">
    <property type="component" value="Unassembled WGS sequence"/>
</dbReference>
<keyword evidence="2" id="KW-0547">Nucleotide-binding</keyword>
<name>A0AAD1XNM0_EUPCR</name>
<feature type="region of interest" description="Disordered" evidence="6">
    <location>
        <begin position="108"/>
        <end position="134"/>
    </location>
</feature>
<evidence type="ECO:0000313" key="7">
    <source>
        <dbReference type="EMBL" id="CAI2376243.1"/>
    </source>
</evidence>
<dbReference type="SUPFAM" id="SSF56059">
    <property type="entry name" value="Glutathione synthetase ATP-binding domain-like"/>
    <property type="match status" value="1"/>
</dbReference>
<reference evidence="7" key="1">
    <citation type="submission" date="2023-07" db="EMBL/GenBank/DDBJ databases">
        <authorList>
            <consortium name="AG Swart"/>
            <person name="Singh M."/>
            <person name="Singh A."/>
            <person name="Seah K."/>
            <person name="Emmerich C."/>
        </authorList>
    </citation>
    <scope>NUCLEOTIDE SEQUENCE</scope>
    <source>
        <strain evidence="7">DP1</strain>
    </source>
</reference>
<evidence type="ECO:0000256" key="1">
    <source>
        <dbReference type="ARBA" id="ARBA00022598"/>
    </source>
</evidence>
<dbReference type="Pfam" id="PF03133">
    <property type="entry name" value="TTL"/>
    <property type="match status" value="1"/>
</dbReference>
<organism evidence="7 8">
    <name type="scientific">Euplotes crassus</name>
    <dbReference type="NCBI Taxonomy" id="5936"/>
    <lineage>
        <taxon>Eukaryota</taxon>
        <taxon>Sar</taxon>
        <taxon>Alveolata</taxon>
        <taxon>Ciliophora</taxon>
        <taxon>Intramacronucleata</taxon>
        <taxon>Spirotrichea</taxon>
        <taxon>Hypotrichia</taxon>
        <taxon>Euplotida</taxon>
        <taxon>Euplotidae</taxon>
        <taxon>Moneuplotes</taxon>
    </lineage>
</organism>
<dbReference type="InterPro" id="IPR004344">
    <property type="entry name" value="TTL/TTLL_fam"/>
</dbReference>
<accession>A0AAD1XNM0</accession>